<accession>A0A0N7L7B3</accession>
<protein>
    <submittedName>
        <fullName evidence="3">Uncharacterized protein</fullName>
    </submittedName>
</protein>
<keyword evidence="2" id="KW-0732">Signal</keyword>
<keyword evidence="4" id="KW-1185">Reference proteome</keyword>
<feature type="signal peptide" evidence="2">
    <location>
        <begin position="1"/>
        <end position="19"/>
    </location>
</feature>
<reference evidence="4" key="1">
    <citation type="submission" date="2014-09" db="EMBL/GenBank/DDBJ databases">
        <authorList>
            <person name="Sharma Rahul"/>
            <person name="Thines Marco"/>
        </authorList>
    </citation>
    <scope>NUCLEOTIDE SEQUENCE [LARGE SCALE GENOMIC DNA]</scope>
</reference>
<proteinExistence type="predicted"/>
<organism evidence="3 4">
    <name type="scientific">Plasmopara halstedii</name>
    <name type="common">Downy mildew of sunflower</name>
    <dbReference type="NCBI Taxonomy" id="4781"/>
    <lineage>
        <taxon>Eukaryota</taxon>
        <taxon>Sar</taxon>
        <taxon>Stramenopiles</taxon>
        <taxon>Oomycota</taxon>
        <taxon>Peronosporomycetes</taxon>
        <taxon>Peronosporales</taxon>
        <taxon>Peronosporaceae</taxon>
        <taxon>Plasmopara</taxon>
    </lineage>
</organism>
<feature type="region of interest" description="Disordered" evidence="1">
    <location>
        <begin position="26"/>
        <end position="58"/>
    </location>
</feature>
<dbReference type="Proteomes" id="UP000054928">
    <property type="component" value="Unassembled WGS sequence"/>
</dbReference>
<dbReference type="AlphaFoldDB" id="A0A0N7L7B3"/>
<evidence type="ECO:0000256" key="2">
    <source>
        <dbReference type="SAM" id="SignalP"/>
    </source>
</evidence>
<sequence>MSIICLFQTLLILEITIEDRQFMATTKGTRRKHDAETNTTSYQSRRKGHQQQTGSKRAFAGDVEETTVDEGSVAGARKNTIEQTIKRFENPQDLEKDYRMATVPTRTPKRILAWDLGVRIAKKSDANVGKCSSINAMKHLKAAHGRSSTKTKTTEGNKRRKVEAVNAAKASALL</sequence>
<evidence type="ECO:0000256" key="1">
    <source>
        <dbReference type="SAM" id="MobiDB-lite"/>
    </source>
</evidence>
<name>A0A0N7L7B3_PLAHL</name>
<dbReference type="RefSeq" id="XP_024582964.1">
    <property type="nucleotide sequence ID" value="XM_024717469.1"/>
</dbReference>
<evidence type="ECO:0000313" key="3">
    <source>
        <dbReference type="EMBL" id="CEG46595.1"/>
    </source>
</evidence>
<feature type="chain" id="PRO_5006015132" evidence="2">
    <location>
        <begin position="20"/>
        <end position="174"/>
    </location>
</feature>
<dbReference type="GeneID" id="36398251"/>
<evidence type="ECO:0000313" key="4">
    <source>
        <dbReference type="Proteomes" id="UP000054928"/>
    </source>
</evidence>
<dbReference type="EMBL" id="CCYD01002089">
    <property type="protein sequence ID" value="CEG46595.1"/>
    <property type="molecule type" value="Genomic_DNA"/>
</dbReference>